<gene>
    <name evidence="1" type="ORF">A7312_27795</name>
</gene>
<comment type="caution">
    <text evidence="1">The sequence shown here is derived from an EMBL/GenBank/DDBJ whole genome shotgun (WGS) entry which is preliminary data.</text>
</comment>
<dbReference type="Proteomes" id="UP000094974">
    <property type="component" value="Unassembled WGS sequence"/>
</dbReference>
<dbReference type="EMBL" id="LYND01000132">
    <property type="protein sequence ID" value="ODA08273.1"/>
    <property type="molecule type" value="Genomic_DNA"/>
</dbReference>
<protein>
    <submittedName>
        <fullName evidence="1">Uncharacterized protein</fullName>
    </submittedName>
</protein>
<evidence type="ECO:0000313" key="2">
    <source>
        <dbReference type="Proteomes" id="UP000094974"/>
    </source>
</evidence>
<reference evidence="2" key="1">
    <citation type="submission" date="2016-05" db="EMBL/GenBank/DDBJ databases">
        <title>Whole genome shotgun sequencing of cultured foodborne pathogen.</title>
        <authorList>
            <person name="Zheng J."/>
            <person name="Timme R."/>
            <person name="Allard M."/>
            <person name="Strain E."/>
            <person name="Luo Y."/>
            <person name="Brown E."/>
        </authorList>
    </citation>
    <scope>NUCLEOTIDE SEQUENCE [LARGE SCALE GENOMIC DNA]</scope>
    <source>
        <strain evidence="2">CFSAN034343</strain>
    </source>
</reference>
<organism evidence="1 2">
    <name type="scientific">Paenibacillus polymyxa</name>
    <name type="common">Bacillus polymyxa</name>
    <dbReference type="NCBI Taxonomy" id="1406"/>
    <lineage>
        <taxon>Bacteria</taxon>
        <taxon>Bacillati</taxon>
        <taxon>Bacillota</taxon>
        <taxon>Bacilli</taxon>
        <taxon>Bacillales</taxon>
        <taxon>Paenibacillaceae</taxon>
        <taxon>Paenibacillus</taxon>
    </lineage>
</organism>
<accession>A0ABX2ZAB3</accession>
<keyword evidence="2" id="KW-1185">Reference proteome</keyword>
<dbReference type="RefSeq" id="WP_068940440.1">
    <property type="nucleotide sequence ID" value="NZ_LYND01000132.1"/>
</dbReference>
<sequence length="99" mass="11518">MIEENRLSKLLNMIGKRAFICYFHILNNEDISQEDKIVLLSHQYKYAGAKIRVDNFVKLKQLKDGIMSALALIESSTNRTPDAFRRQAKLLQTSLYKKE</sequence>
<proteinExistence type="predicted"/>
<name>A0ABX2ZAB3_PAEPO</name>
<evidence type="ECO:0000313" key="1">
    <source>
        <dbReference type="EMBL" id="ODA08273.1"/>
    </source>
</evidence>